<dbReference type="AlphaFoldDB" id="A0A2M6W5J7"/>
<sequence length="385" mass="43279">MCSLFSKPKSYLGVDLGAGGIKVVEVQEVKKRPMLFTYGFTSEFQDIHRLSAGKEIEPEDFQVEQTEGIRPVKKNLPQIGISEQKIDKYAATLKEVCRQAKTSSKNASVSLPVSAVFHSIVTLPKVNEKDLNSILKAEVKKLLPYPIDDMVLDYQILEKFSDERHKKIMVNAVPKSIVEFYTKVFQRAGLILDSLEPESTALERALVGRDQAVTMLIDMGAERTNLFIIDQTVPITNHTIESGGNKINKILSATLGVDEKLVERMKRDLFDNSSKSNNGQKLDKENFIKLLDPIIDPIVKQIEYSFDLYLHQGGNENKRPEKIVLTGGAAMMPYLAEYLEDTFKIKCYLGDPWARVVYQDKLKPVLNEIGPRMSVAVGLALRKLS</sequence>
<dbReference type="Gene3D" id="3.30.1490.300">
    <property type="match status" value="1"/>
</dbReference>
<dbReference type="Pfam" id="PF11104">
    <property type="entry name" value="PilM_2"/>
    <property type="match status" value="1"/>
</dbReference>
<dbReference type="SUPFAM" id="SSF53067">
    <property type="entry name" value="Actin-like ATPase domain"/>
    <property type="match status" value="2"/>
</dbReference>
<dbReference type="PANTHER" id="PTHR32432">
    <property type="entry name" value="CELL DIVISION PROTEIN FTSA-RELATED"/>
    <property type="match status" value="1"/>
</dbReference>
<dbReference type="InterPro" id="IPR050696">
    <property type="entry name" value="FtsA/MreB"/>
</dbReference>
<evidence type="ECO:0008006" key="3">
    <source>
        <dbReference type="Google" id="ProtNLM"/>
    </source>
</evidence>
<accession>A0A2M6W5J7</accession>
<evidence type="ECO:0000313" key="1">
    <source>
        <dbReference type="EMBL" id="PIT88092.1"/>
    </source>
</evidence>
<dbReference type="InterPro" id="IPR005883">
    <property type="entry name" value="PilM"/>
</dbReference>
<dbReference type="Proteomes" id="UP000231426">
    <property type="component" value="Unassembled WGS sequence"/>
</dbReference>
<comment type="caution">
    <text evidence="1">The sequence shown here is derived from an EMBL/GenBank/DDBJ whole genome shotgun (WGS) entry which is preliminary data.</text>
</comment>
<gene>
    <name evidence="1" type="ORF">COU29_03705</name>
</gene>
<organism evidence="1 2">
    <name type="scientific">Candidatus Magasanikbacteria bacterium CG10_big_fil_rev_8_21_14_0_10_36_32</name>
    <dbReference type="NCBI Taxonomy" id="1974646"/>
    <lineage>
        <taxon>Bacteria</taxon>
        <taxon>Candidatus Magasanikiibacteriota</taxon>
    </lineage>
</organism>
<dbReference type="EMBL" id="PFBV01000005">
    <property type="protein sequence ID" value="PIT88092.1"/>
    <property type="molecule type" value="Genomic_DNA"/>
</dbReference>
<dbReference type="PIRSF" id="PIRSF019169">
    <property type="entry name" value="PilM"/>
    <property type="match status" value="1"/>
</dbReference>
<dbReference type="InterPro" id="IPR043129">
    <property type="entry name" value="ATPase_NBD"/>
</dbReference>
<reference evidence="2" key="1">
    <citation type="submission" date="2017-09" db="EMBL/GenBank/DDBJ databases">
        <title>Depth-based differentiation of microbial function through sediment-hosted aquifers and enrichment of novel symbionts in the deep terrestrial subsurface.</title>
        <authorList>
            <person name="Probst A.J."/>
            <person name="Ladd B."/>
            <person name="Jarett J.K."/>
            <person name="Geller-Mcgrath D.E."/>
            <person name="Sieber C.M.K."/>
            <person name="Emerson J.B."/>
            <person name="Anantharaman K."/>
            <person name="Thomas B.C."/>
            <person name="Malmstrom R."/>
            <person name="Stieglmeier M."/>
            <person name="Klingl A."/>
            <person name="Woyke T."/>
            <person name="Ryan C.M."/>
            <person name="Banfield J.F."/>
        </authorList>
    </citation>
    <scope>NUCLEOTIDE SEQUENCE [LARGE SCALE GENOMIC DNA]</scope>
</reference>
<protein>
    <recommendedName>
        <fullName evidence="3">SHS2 domain-containing protein</fullName>
    </recommendedName>
</protein>
<name>A0A2M6W5J7_9BACT</name>
<evidence type="ECO:0000313" key="2">
    <source>
        <dbReference type="Proteomes" id="UP000231426"/>
    </source>
</evidence>
<dbReference type="CDD" id="cd24049">
    <property type="entry name" value="ASKHA_NBD_PilM"/>
    <property type="match status" value="1"/>
</dbReference>
<proteinExistence type="predicted"/>
<dbReference type="NCBIfam" id="TIGR01175">
    <property type="entry name" value="pilM"/>
    <property type="match status" value="1"/>
</dbReference>
<dbReference type="Gene3D" id="3.30.420.40">
    <property type="match status" value="2"/>
</dbReference>
<dbReference type="PANTHER" id="PTHR32432:SF3">
    <property type="entry name" value="ETHANOLAMINE UTILIZATION PROTEIN EUTJ"/>
    <property type="match status" value="1"/>
</dbReference>